<dbReference type="InterPro" id="IPR026341">
    <property type="entry name" value="T9SS_type_B"/>
</dbReference>
<dbReference type="Pfam" id="PF03382">
    <property type="entry name" value="DUF285"/>
    <property type="match status" value="6"/>
</dbReference>
<dbReference type="Gene3D" id="2.60.40.10">
    <property type="entry name" value="Immunoglobulins"/>
    <property type="match status" value="5"/>
</dbReference>
<keyword evidence="5" id="KW-1185">Reference proteome</keyword>
<feature type="domain" description="Fibronectin type-III" evidence="3">
    <location>
        <begin position="1783"/>
        <end position="1881"/>
    </location>
</feature>
<evidence type="ECO:0000313" key="4">
    <source>
        <dbReference type="EMBL" id="MBT2159883.1"/>
    </source>
</evidence>
<dbReference type="NCBIfam" id="TIGR04131">
    <property type="entry name" value="Bac_Flav_CTERM"/>
    <property type="match status" value="1"/>
</dbReference>
<dbReference type="EMBL" id="JACATN010000001">
    <property type="protein sequence ID" value="MBT2159883.1"/>
    <property type="molecule type" value="Genomic_DNA"/>
</dbReference>
<dbReference type="PROSITE" id="PS50853">
    <property type="entry name" value="FN3"/>
    <property type="match status" value="1"/>
</dbReference>
<comment type="caution">
    <text evidence="4">The sequence shown here is derived from an EMBL/GenBank/DDBJ whole genome shotgun (WGS) entry which is preliminary data.</text>
</comment>
<dbReference type="RefSeq" id="WP_214610160.1">
    <property type="nucleotide sequence ID" value="NZ_JACATN010000001.1"/>
</dbReference>
<reference evidence="5" key="1">
    <citation type="submission" date="2023-07" db="EMBL/GenBank/DDBJ databases">
        <title>Zobellia barbeyronii sp. nov., a new marine flavobacterium, isolated from green and red algae.</title>
        <authorList>
            <person name="Nedashkovskaya O.I."/>
            <person name="Otstavnykh N."/>
            <person name="Zhukova N."/>
            <person name="Guzev K."/>
            <person name="Chausova V."/>
            <person name="Tekutyeva L."/>
            <person name="Mikhailov V."/>
            <person name="Isaeva M."/>
        </authorList>
    </citation>
    <scope>NUCLEOTIDE SEQUENCE [LARGE SCALE GENOMIC DNA]</scope>
    <source>
        <strain evidence="5">KMM 6746</strain>
    </source>
</reference>
<feature type="chain" id="PRO_5045560124" evidence="1">
    <location>
        <begin position="21"/>
        <end position="2651"/>
    </location>
</feature>
<sequence length="2651" mass="290223">MTKNLLSLLVLLLLSTGVFSQSFTSIWNTNNISTGSSTINEVTIPTNPAYTSYNYSVDWGDSNTDTGVTGDITHSYATPGPYTISISGDFPSIYFNDTGDRLKIIEILNWGTIQWQTMENAFYGCENLNFDAIDSPDLSQITSLKQMFRGCTSFNGIVNNWDTSTITDISGIFYEAEIFNRPLANWTTNSVTDMSFSFYKAELFNEPLDNWNTGAVTTMESLFQSAEDFNQNINNWNVSNVTNMVSTFEYTRAFNQPLNNWNVAKVTNMESMFSSSAFDEPINNWVVDNVTDMSEMFRSGKYNKPLDNWNVSNVTTIASMFASNTPFNQPINNWNVSNVTNMSNTFGSAGGLKNFNQPLDQWDVSNVTTMAGMFESSTFNQPINNWDVSSVTNMNSMFSGWASFYITAFDQPLDQWDVSKVTDMASMFEDSSFNQDIQLWNISSAINLSSMFKNADNFNQPLNSWSVNGVYNMSGMFANSLVFNQTLSNWNTSSTTNMSSMFLNATAFDQNLVPWNIANVGNMSSMLSNSGLSQENYDDTLISWATQTFKDNVSLGATGVKYCDSRLVRQDLIDNHGWNITGDIVNCSNVFCTTITNPTAGDTNVPANSNIHWAAAPNATGYYIDLEVERAGVRSFVNINGSPADNYDVGNVQILTFSNEFIPGDIVFITITPYNAEGPAIGCEEFTFTTVPSWVNSLDAYKITIDTRLGSASGLDQYNFKIQRNTSFSYNFSIDWGDSEYNNNVTNDITHIYNTPGIYTIAIIGDFPAPYFSSGDDDEVISIDQWGTHVYQSMKKACSGCENMIYNATDVPNLSQVTDMSEAFAEASLFNGNIDNWDVSNVTNMSAMFERAELFNQPLNSWDVSNVTNMYRMFDGFVRYMDFNQPLNNWDVSKVTNMGLMFRRTEFFNQPLNNWNVSNVTDMRYMFNGTTSFDQNLNDWNVSNVTDMSYMFSLATAFDSPLDNWDVAKVTNMNSMFSRSTAFNQAINIWDVSSVITMISMFESAENFNQPLNGWDVSLVTNMASMFKNSFLFNQPIANWNVSRVTSMHSMFNDAQVFNQPLQNWNVNSVVSMQSMFESAEAFNQPLDQWNVSAVADMTSMFESALLFNQPLNSWDVSSVTLMPLMFKGAAAFNDIIGNWNVGSVTNMKSMFEDASVFDQPIQNWNTGEVLTMEEMFSGATAFNQSIDSWDVSYVQTMQSMFEDAVAYNQTMNSWNVASVTTMEDMFHGATAFNGIIEAWNVRDVTTMEEMFRDATTFNQSLNKWRLSGVSNMDYMFYGASAYNQPMDLWNIGNVTMRSAFYNATALNQNLAEWDVSGVTDMRDMLDNTALIRENYDNTLIAWSEQTLTSGITLGAEGLPYCDAQEERQAMIDNFGWTFSLDVRDCPIPDCTLLASPLNGDVDVPVNTNITWEPALFAQGYRLTVGTTAGGTDVVNNVTITNETSYEFASDFNTGDVVYVTIIPFNDEGDAVGPCTEESFTISNDLATIPECTNLTQPTLPATDVLVTSDLSWNPISNADGYKLTVGTSTGANDILNAEDVGNKTTYEFATNLPEDSDIFVTITPYNDEGDANACTEEFFHTELIPVPPTCTSLTAPLNGANDVPIDTQLSWTPVTNAAGYLVIVGTSSGGIEVVNNADVVGVTNYVIPGDLQESRLHYVTIVPYNDEGDATGCIEETFTTGDSTSPPSCTVLTTPADLATEVSPATNLTWAEVSSATGYMLNVGTTSEGTDIFTADVNNVTTYDLLADLPESALIYVTVIPYNDNGNAIGPCTEVSFTTDGPPSCTTLMTPTNGATNIAVDTSIEWSASSNTDGYKLTVTASSSTANNLTDFDVTSGTTHTFSNDFERGETVTITIVPYNSVGDATGPCTSESFTIIPPPVPACTTLTTPANSSVNIAVDTNLEWNASTGADGYKLTVLASSSTANNITDFDVTSGTTYNFTNDFEQGETVSVTIVPYNDQGSAVGCTSESFTIKPVPSCTTLSSPINTAVDIAVDTDITWNSIPEATGYKLTVTASSSTANNLTDFDVTSGTTHSFTNDFEQGETVTVTITPYNEVGNAIGCSSESFTIKPVPSCTNLTLPIDGSINVAVDTNIEWATIAEANGYKLTVSASSSTANNVTDLVLSTGYSYDFPAIFEQGETVTVTLVSYNEIGDAIGCSSERFTIKPVPLCTNLVSPTANAIDVAVDTNIEWTPIADATGYKLTVTGSNSTANNLTDFNITSGISYDFTNDFEQSETVTVTVTPYNEVGDALGCSSESFTIKSVPLCTNLISPANNDIVAEVSELKWNEILDADGYKLTINAGSTTSNNQTDLIVTGTTHVFQNDFNQGEVVTVTITPYNEVGDALGCTSESFTIRPIPPCTNLSSPLNNATEVSIISDISWNKSLDADGYRISVGTSANGTDIVNNEDVASLTSYTFGNDLPSETLIFVTIVPYNTSGDALGCTSDSFKTEVIIPECTSITSPFNGESEVALESTITWNEVEKTDGYRISIGTTSGGTDIVNNQDVGPLTSYMHNGEFPFGTEIYVNVTAYNSKGDAVTCEEQTFTTLIPEDDTKYGFSPDGDGINEYWHIENIDYYPKNMVTIYNRWGDAVFKIENYNNGSEVFRGDANLKTKMGAGQLPSGTYFFHIEIEGETILKKTKGYVVIKR</sequence>
<name>A0ABS5WAD3_9FLAO</name>
<dbReference type="InterPro" id="IPR005046">
    <property type="entry name" value="DUF285"/>
</dbReference>
<dbReference type="InterPro" id="IPR011889">
    <property type="entry name" value="Liste_lipo_26"/>
</dbReference>
<dbReference type="Proteomes" id="UP000740413">
    <property type="component" value="Unassembled WGS sequence"/>
</dbReference>
<protein>
    <submittedName>
        <fullName evidence="4">BspA family leucine-rich repeat surface protein</fullName>
    </submittedName>
</protein>
<dbReference type="Pfam" id="PF13585">
    <property type="entry name" value="CHU_C"/>
    <property type="match status" value="1"/>
</dbReference>
<evidence type="ECO:0000313" key="5">
    <source>
        <dbReference type="Proteomes" id="UP000740413"/>
    </source>
</evidence>
<proteinExistence type="predicted"/>
<feature type="domain" description="PKD" evidence="2">
    <location>
        <begin position="41"/>
        <end position="87"/>
    </location>
</feature>
<organism evidence="4 5">
    <name type="scientific">Zobellia barbeyronii</name>
    <dbReference type="NCBI Taxonomy" id="2748009"/>
    <lineage>
        <taxon>Bacteria</taxon>
        <taxon>Pseudomonadati</taxon>
        <taxon>Bacteroidota</taxon>
        <taxon>Flavobacteriia</taxon>
        <taxon>Flavobacteriales</taxon>
        <taxon>Flavobacteriaceae</taxon>
        <taxon>Zobellia</taxon>
    </lineage>
</organism>
<accession>A0ABS5WAD3</accession>
<dbReference type="InterPro" id="IPR000601">
    <property type="entry name" value="PKD_dom"/>
</dbReference>
<keyword evidence="1" id="KW-0732">Signal</keyword>
<evidence type="ECO:0000259" key="3">
    <source>
        <dbReference type="PROSITE" id="PS50853"/>
    </source>
</evidence>
<evidence type="ECO:0000259" key="2">
    <source>
        <dbReference type="PROSITE" id="PS50093"/>
    </source>
</evidence>
<dbReference type="InterPro" id="IPR013783">
    <property type="entry name" value="Ig-like_fold"/>
</dbReference>
<feature type="signal peptide" evidence="1">
    <location>
        <begin position="1"/>
        <end position="20"/>
    </location>
</feature>
<dbReference type="PROSITE" id="PS50093">
    <property type="entry name" value="PKD"/>
    <property type="match status" value="1"/>
</dbReference>
<gene>
    <name evidence="4" type="ORF">HW347_01330</name>
</gene>
<dbReference type="InterPro" id="IPR003961">
    <property type="entry name" value="FN3_dom"/>
</dbReference>
<evidence type="ECO:0000256" key="1">
    <source>
        <dbReference type="SAM" id="SignalP"/>
    </source>
</evidence>
<dbReference type="NCBIfam" id="TIGR02167">
    <property type="entry name" value="Liste_lipo_26"/>
    <property type="match status" value="5"/>
</dbReference>